<dbReference type="PANTHER" id="PTHR46580">
    <property type="entry name" value="SENSOR KINASE-RELATED"/>
    <property type="match status" value="1"/>
</dbReference>
<dbReference type="Pfam" id="PF13517">
    <property type="entry name" value="FG-GAP_3"/>
    <property type="match status" value="2"/>
</dbReference>
<evidence type="ECO:0000313" key="3">
    <source>
        <dbReference type="Proteomes" id="UP000605361"/>
    </source>
</evidence>
<dbReference type="SUPFAM" id="SSF69318">
    <property type="entry name" value="Integrin alpha N-terminal domain"/>
    <property type="match status" value="1"/>
</dbReference>
<name>A0A931AFK2_9ACTN</name>
<protein>
    <submittedName>
        <fullName evidence="2">Fibronectin type III domain-containing protein</fullName>
    </submittedName>
</protein>
<gene>
    <name evidence="2" type="ORF">ITP53_40075</name>
</gene>
<keyword evidence="3" id="KW-1185">Reference proteome</keyword>
<dbReference type="EMBL" id="JADOGI010000177">
    <property type="protein sequence ID" value="MBF8191786.1"/>
    <property type="molecule type" value="Genomic_DNA"/>
</dbReference>
<dbReference type="AlphaFoldDB" id="A0A931AFK2"/>
<dbReference type="InterPro" id="IPR028994">
    <property type="entry name" value="Integrin_alpha_N"/>
</dbReference>
<dbReference type="InterPro" id="IPR013517">
    <property type="entry name" value="FG-GAP"/>
</dbReference>
<comment type="caution">
    <text evidence="2">The sequence shown here is derived from an EMBL/GenBank/DDBJ whole genome shotgun (WGS) entry which is preliminary data.</text>
</comment>
<evidence type="ECO:0000256" key="1">
    <source>
        <dbReference type="ARBA" id="ARBA00022729"/>
    </source>
</evidence>
<evidence type="ECO:0000313" key="2">
    <source>
        <dbReference type="EMBL" id="MBF8191786.1"/>
    </source>
</evidence>
<accession>A0A931AFK2</accession>
<dbReference type="GO" id="GO:0005975">
    <property type="term" value="P:carbohydrate metabolic process"/>
    <property type="evidence" value="ECO:0007669"/>
    <property type="project" value="UniProtKB-ARBA"/>
</dbReference>
<dbReference type="Gene3D" id="2.40.128.340">
    <property type="match status" value="2"/>
</dbReference>
<dbReference type="SUPFAM" id="SSF49265">
    <property type="entry name" value="Fibronectin type III"/>
    <property type="match status" value="1"/>
</dbReference>
<organism evidence="2 3">
    <name type="scientific">Nonomuraea cypriaca</name>
    <dbReference type="NCBI Taxonomy" id="1187855"/>
    <lineage>
        <taxon>Bacteria</taxon>
        <taxon>Bacillati</taxon>
        <taxon>Actinomycetota</taxon>
        <taxon>Actinomycetes</taxon>
        <taxon>Streptosporangiales</taxon>
        <taxon>Streptosporangiaceae</taxon>
        <taxon>Nonomuraea</taxon>
    </lineage>
</organism>
<sequence>MAGGTDHALHLTWREPVDDLGIREYRVYGSTSSGAQGTLLGTTRTPGFTHGPLRAGATWYHRVVAVDLSGRTTDLGQVSGRAGTPTRTDLNRDGRDDALAFTRGGAADVYASLSDGGKFAQDAWKWHDLFATDQEIALTGDFDGDGREDAVTFTRGSAADVYVSLSDGGRFVQQSWKWHDYFAAGDEIPAVGDFDGDGRDDVATFTRGTSADVYVALSTGTGFAGSRKWHDRFAQGEEIPAVGDFDGDGRDDVATFTRGTSADVYVSLSSGSVFRQDGWRWHDRFAQGGEIPAVGDFDGDGRDDVATFTRGTSADVYVSLSDGGRFVQDGWKWHDGFAGGDQVPGVGDFDGDGRADVIAFTRGDAADVYVATSDGDRFLPGPAKWHDHFAVGTEWPQPSQIS</sequence>
<keyword evidence="1" id="KW-0732">Signal</keyword>
<proteinExistence type="predicted"/>
<dbReference type="Gene3D" id="2.60.40.10">
    <property type="entry name" value="Immunoglobulins"/>
    <property type="match status" value="1"/>
</dbReference>
<dbReference type="InterPro" id="IPR036116">
    <property type="entry name" value="FN3_sf"/>
</dbReference>
<dbReference type="Proteomes" id="UP000605361">
    <property type="component" value="Unassembled WGS sequence"/>
</dbReference>
<reference evidence="2" key="1">
    <citation type="submission" date="2020-11" db="EMBL/GenBank/DDBJ databases">
        <title>Whole-genome analyses of Nonomuraea sp. K274.</title>
        <authorList>
            <person name="Veyisoglu A."/>
        </authorList>
    </citation>
    <scope>NUCLEOTIDE SEQUENCE</scope>
    <source>
        <strain evidence="2">K274</strain>
    </source>
</reference>
<dbReference type="InterPro" id="IPR013783">
    <property type="entry name" value="Ig-like_fold"/>
</dbReference>